<dbReference type="EMBL" id="BTCM01000001">
    <property type="protein sequence ID" value="GMK54248.1"/>
    <property type="molecule type" value="Genomic_DNA"/>
</dbReference>
<dbReference type="Proteomes" id="UP001222932">
    <property type="component" value="Unassembled WGS sequence"/>
</dbReference>
<sequence>MSTGVRTVNLERARKIALSHLTSKPSNKFVHKTQGRVPRFKGKGFVHLKDRIPRFNVIKGDRVRITVGAPKDKFNDADAGYSSGYKVYTVADVDKTTNRVYLEGLTNKRANSPRPLPADFDSLAPEQQKEWTEQKNWVATQRPVQYSNVQLCVEEAGAESVFATRISTSPPVFDRATNRFVWERYAAKTSAPTANPVDKLKGQLHIPWPVVEAAKPEPPTAYDTAKDVAMRTTLKLSAPTDVPAALVPNSLRAPAPSDQTWADKYILQPSTRAQEASLQTAMPLYLSEELSPRFSRAKKQSGWTARRTAEAEARADAVKAAVDAWAAAGKDKGLSELLGNELVNLAGVQIRPRTEIEVAEAAGQAFDEEIRLARRAVKLHTAAGRVFKDGEWVEGETGLKVEAKRARKERKARKALERLENLSLEDAKNQVVPPGVRKVGA</sequence>
<proteinExistence type="predicted"/>
<dbReference type="AlphaFoldDB" id="A0AAD3Y9R3"/>
<reference evidence="1" key="1">
    <citation type="journal article" date="2023" name="BMC Genomics">
        <title>Chromosome-level genome assemblies of Cutaneotrichosporon spp. (Trichosporonales, Basidiomycota) reveal imbalanced evolution between nucleotide sequences and chromosome synteny.</title>
        <authorList>
            <person name="Kobayashi Y."/>
            <person name="Kayamori A."/>
            <person name="Aoki K."/>
            <person name="Shiwa Y."/>
            <person name="Matsutani M."/>
            <person name="Fujita N."/>
            <person name="Sugita T."/>
            <person name="Iwasaki W."/>
            <person name="Tanaka N."/>
            <person name="Takashima M."/>
        </authorList>
    </citation>
    <scope>NUCLEOTIDE SEQUENCE</scope>
    <source>
        <strain evidence="1">HIS016</strain>
    </source>
</reference>
<comment type="caution">
    <text evidence="1">The sequence shown here is derived from an EMBL/GenBank/DDBJ whole genome shotgun (WGS) entry which is preliminary data.</text>
</comment>
<organism evidence="1 2">
    <name type="scientific">Cutaneotrichosporon spelunceum</name>
    <dbReference type="NCBI Taxonomy" id="1672016"/>
    <lineage>
        <taxon>Eukaryota</taxon>
        <taxon>Fungi</taxon>
        <taxon>Dikarya</taxon>
        <taxon>Basidiomycota</taxon>
        <taxon>Agaricomycotina</taxon>
        <taxon>Tremellomycetes</taxon>
        <taxon>Trichosporonales</taxon>
        <taxon>Trichosporonaceae</taxon>
        <taxon>Cutaneotrichosporon</taxon>
    </lineage>
</organism>
<dbReference type="InterPro" id="IPR014722">
    <property type="entry name" value="Rib_uL2_dom2"/>
</dbReference>
<name>A0AAD3Y9R3_9TREE</name>
<accession>A0AAD3Y9R3</accession>
<reference evidence="1" key="2">
    <citation type="submission" date="2023-06" db="EMBL/GenBank/DDBJ databases">
        <authorList>
            <person name="Kobayashi Y."/>
            <person name="Kayamori A."/>
            <person name="Aoki K."/>
            <person name="Shiwa Y."/>
            <person name="Fujita N."/>
            <person name="Sugita T."/>
            <person name="Iwasaki W."/>
            <person name="Tanaka N."/>
            <person name="Takashima M."/>
        </authorList>
    </citation>
    <scope>NUCLEOTIDE SEQUENCE</scope>
    <source>
        <strain evidence="1">HIS016</strain>
    </source>
</reference>
<evidence type="ECO:0000313" key="2">
    <source>
        <dbReference type="Proteomes" id="UP001222932"/>
    </source>
</evidence>
<keyword evidence="2" id="KW-1185">Reference proteome</keyword>
<dbReference type="Gene3D" id="2.30.30.30">
    <property type="match status" value="1"/>
</dbReference>
<evidence type="ECO:0000313" key="1">
    <source>
        <dbReference type="EMBL" id="GMK54248.1"/>
    </source>
</evidence>
<protein>
    <submittedName>
        <fullName evidence="1">Uncharacterized protein</fullName>
    </submittedName>
</protein>
<gene>
    <name evidence="1" type="ORF">CspeluHIS016_0108340</name>
</gene>